<protein>
    <submittedName>
        <fullName evidence="2">IS1380 family transposase</fullName>
    </submittedName>
</protein>
<gene>
    <name evidence="2" type="ORF">F0Q45_26880</name>
</gene>
<dbReference type="Proteomes" id="UP000324701">
    <property type="component" value="Unassembled WGS sequence"/>
</dbReference>
<name>A0A5B1AVF3_MYCSI</name>
<dbReference type="Pfam" id="PF13701">
    <property type="entry name" value="DDE_Tnp_1_4"/>
    <property type="match status" value="1"/>
</dbReference>
<evidence type="ECO:0000313" key="3">
    <source>
        <dbReference type="Proteomes" id="UP000324701"/>
    </source>
</evidence>
<dbReference type="EMBL" id="VTZN01000557">
    <property type="protein sequence ID" value="KAA1239153.1"/>
    <property type="molecule type" value="Genomic_DNA"/>
</dbReference>
<evidence type="ECO:0000313" key="2">
    <source>
        <dbReference type="EMBL" id="KAA1239153.1"/>
    </source>
</evidence>
<sequence length="134" mass="14700">MRDQQRLFGQVASRVTMWRSLGEIDQQAIAGITLTRNKVRQRVWQLIEDRHGRIPPSRSCYGDLGEVIAIRIDATLTSCHSDKECAAGNFKGGYGHHPLTSWCDNTGESLAIIPRKGNAGSNTAADHIAIIDAS</sequence>
<evidence type="ECO:0000259" key="1">
    <source>
        <dbReference type="Pfam" id="PF13701"/>
    </source>
</evidence>
<dbReference type="InterPro" id="IPR025668">
    <property type="entry name" value="Tnp_DDE_dom"/>
</dbReference>
<comment type="caution">
    <text evidence="2">The sequence shown here is derived from an EMBL/GenBank/DDBJ whole genome shotgun (WGS) entry which is preliminary data.</text>
</comment>
<proteinExistence type="predicted"/>
<feature type="domain" description="Transposase DDE" evidence="1">
    <location>
        <begin position="8"/>
        <end position="126"/>
    </location>
</feature>
<reference evidence="2 3" key="1">
    <citation type="submission" date="2019-09" db="EMBL/GenBank/DDBJ databases">
        <title>Report of infection by Mycobacterium simiae a patient suffering from pulmonary tuberculosis.</title>
        <authorList>
            <person name="Mohanty P.S."/>
            <person name="Bansal A.K."/>
            <person name="Singh H."/>
            <person name="Sharma S."/>
            <person name="Patil S.A."/>
            <person name="Upadhaya P."/>
            <person name="Singh P.K."/>
            <person name="Kumar D."/>
            <person name="Kumar S."/>
            <person name="Singh R.K."/>
            <person name="Chaudhary B."/>
        </authorList>
    </citation>
    <scope>NUCLEOTIDE SEQUENCE [LARGE SCALE GENOMIC DNA]</scope>
    <source>
        <strain evidence="2 3">JAL-560-SIM</strain>
    </source>
</reference>
<organism evidence="2 3">
    <name type="scientific">Mycobacterium simiae</name>
    <name type="common">Mycobacterium habana</name>
    <dbReference type="NCBI Taxonomy" id="1784"/>
    <lineage>
        <taxon>Bacteria</taxon>
        <taxon>Bacillati</taxon>
        <taxon>Actinomycetota</taxon>
        <taxon>Actinomycetes</taxon>
        <taxon>Mycobacteriales</taxon>
        <taxon>Mycobacteriaceae</taxon>
        <taxon>Mycobacterium</taxon>
        <taxon>Mycobacterium simiae complex</taxon>
    </lineage>
</organism>
<accession>A0A5B1AVF3</accession>
<keyword evidence="3" id="KW-1185">Reference proteome</keyword>
<dbReference type="AlphaFoldDB" id="A0A5B1AVF3"/>
<feature type="non-terminal residue" evidence="2">
    <location>
        <position position="134"/>
    </location>
</feature>